<feature type="domain" description="EamA" evidence="6">
    <location>
        <begin position="153"/>
        <end position="286"/>
    </location>
</feature>
<feature type="transmembrane region" description="Helical" evidence="5">
    <location>
        <begin position="184"/>
        <end position="202"/>
    </location>
</feature>
<keyword evidence="4 5" id="KW-0472">Membrane</keyword>
<evidence type="ECO:0000256" key="3">
    <source>
        <dbReference type="ARBA" id="ARBA00022989"/>
    </source>
</evidence>
<sequence>MGRMGIRIRSLLPAVWMISAAFCFATMGALAHAVGAHCDWMLVAFLRIVCTFAFSVALAWSGGARLVLWTPRTLWMRSIAGTISLVCTFYALTHLPIADALTLTNTYPLWIVLTSGRRGGRAGWGADLACVVCAVLGVVFIQTPYLSGTGDGKAVLVALLASFATAVAMMGLHRLREVDARAVVAHFSGLASLVLAGLLVFGRPDAVAASLDRASVFLLVGVGLCGTFGQVLLTKAFASGPPARISVLSLTQVVFGLGYDLILQTRQLTITTLLGFVMVLAPTAWITLRAARRSERNSPSHDAGLRERSLAS</sequence>
<evidence type="ECO:0000256" key="5">
    <source>
        <dbReference type="SAM" id="Phobius"/>
    </source>
</evidence>
<feature type="transmembrane region" description="Helical" evidence="5">
    <location>
        <begin position="122"/>
        <end position="142"/>
    </location>
</feature>
<feature type="transmembrane region" description="Helical" evidence="5">
    <location>
        <begin position="74"/>
        <end position="91"/>
    </location>
</feature>
<organism evidence="7 8">
    <name type="scientific">Paludisphaera borealis</name>
    <dbReference type="NCBI Taxonomy" id="1387353"/>
    <lineage>
        <taxon>Bacteria</taxon>
        <taxon>Pseudomonadati</taxon>
        <taxon>Planctomycetota</taxon>
        <taxon>Planctomycetia</taxon>
        <taxon>Isosphaerales</taxon>
        <taxon>Isosphaeraceae</taxon>
        <taxon>Paludisphaera</taxon>
    </lineage>
</organism>
<dbReference type="PANTHER" id="PTHR22911:SF6">
    <property type="entry name" value="SOLUTE CARRIER FAMILY 35 MEMBER G1"/>
    <property type="match status" value="1"/>
</dbReference>
<evidence type="ECO:0000313" key="7">
    <source>
        <dbReference type="EMBL" id="APW63905.1"/>
    </source>
</evidence>
<dbReference type="AlphaFoldDB" id="A0A1U7CY93"/>
<feature type="domain" description="EamA" evidence="6">
    <location>
        <begin position="14"/>
        <end position="141"/>
    </location>
</feature>
<feature type="transmembrane region" description="Helical" evidence="5">
    <location>
        <begin position="268"/>
        <end position="288"/>
    </location>
</feature>
<dbReference type="EMBL" id="CP019082">
    <property type="protein sequence ID" value="APW63905.1"/>
    <property type="molecule type" value="Genomic_DNA"/>
</dbReference>
<proteinExistence type="predicted"/>
<evidence type="ECO:0000259" key="6">
    <source>
        <dbReference type="Pfam" id="PF00892"/>
    </source>
</evidence>
<gene>
    <name evidence="7" type="ORF">BSF38_05492</name>
</gene>
<feature type="transmembrane region" description="Helical" evidence="5">
    <location>
        <begin position="40"/>
        <end position="62"/>
    </location>
</feature>
<reference evidence="8" key="1">
    <citation type="submission" date="2016-12" db="EMBL/GenBank/DDBJ databases">
        <title>Comparative genomics of four Isosphaeraceae planctomycetes: a common pool of plasmids and glycoside hydrolase genes.</title>
        <authorList>
            <person name="Ivanova A."/>
        </authorList>
    </citation>
    <scope>NUCLEOTIDE SEQUENCE [LARGE SCALE GENOMIC DNA]</scope>
    <source>
        <strain evidence="8">PX4</strain>
    </source>
</reference>
<evidence type="ECO:0000313" key="8">
    <source>
        <dbReference type="Proteomes" id="UP000186309"/>
    </source>
</evidence>
<dbReference type="Pfam" id="PF00892">
    <property type="entry name" value="EamA"/>
    <property type="match status" value="2"/>
</dbReference>
<dbReference type="GO" id="GO:0016020">
    <property type="term" value="C:membrane"/>
    <property type="evidence" value="ECO:0007669"/>
    <property type="project" value="UniProtKB-SubCell"/>
</dbReference>
<dbReference type="SUPFAM" id="SSF103481">
    <property type="entry name" value="Multidrug resistance efflux transporter EmrE"/>
    <property type="match status" value="2"/>
</dbReference>
<keyword evidence="2 5" id="KW-0812">Transmembrane</keyword>
<name>A0A1U7CY93_9BACT</name>
<dbReference type="STRING" id="1387353.BSF38_05492"/>
<accession>A0A1U7CY93</accession>
<feature type="transmembrane region" description="Helical" evidence="5">
    <location>
        <begin position="12"/>
        <end position="34"/>
    </location>
</feature>
<protein>
    <recommendedName>
        <fullName evidence="6">EamA domain-containing protein</fullName>
    </recommendedName>
</protein>
<keyword evidence="8" id="KW-1185">Reference proteome</keyword>
<comment type="subcellular location">
    <subcellularLocation>
        <location evidence="1">Membrane</location>
        <topology evidence="1">Multi-pass membrane protein</topology>
    </subcellularLocation>
</comment>
<dbReference type="InterPro" id="IPR037185">
    <property type="entry name" value="EmrE-like"/>
</dbReference>
<dbReference type="KEGG" id="pbor:BSF38_05492"/>
<feature type="transmembrane region" description="Helical" evidence="5">
    <location>
        <begin position="154"/>
        <end position="172"/>
    </location>
</feature>
<dbReference type="InterPro" id="IPR000620">
    <property type="entry name" value="EamA_dom"/>
</dbReference>
<evidence type="ECO:0000256" key="1">
    <source>
        <dbReference type="ARBA" id="ARBA00004141"/>
    </source>
</evidence>
<dbReference type="Proteomes" id="UP000186309">
    <property type="component" value="Chromosome"/>
</dbReference>
<feature type="transmembrane region" description="Helical" evidence="5">
    <location>
        <begin position="214"/>
        <end position="233"/>
    </location>
</feature>
<evidence type="ECO:0000256" key="2">
    <source>
        <dbReference type="ARBA" id="ARBA00022692"/>
    </source>
</evidence>
<dbReference type="PANTHER" id="PTHR22911">
    <property type="entry name" value="ACYL-MALONYL CONDENSING ENZYME-RELATED"/>
    <property type="match status" value="1"/>
</dbReference>
<keyword evidence="3 5" id="KW-1133">Transmembrane helix</keyword>
<evidence type="ECO:0000256" key="4">
    <source>
        <dbReference type="ARBA" id="ARBA00023136"/>
    </source>
</evidence>